<proteinExistence type="predicted"/>
<dbReference type="Proteomes" id="UP001589710">
    <property type="component" value="Unassembled WGS sequence"/>
</dbReference>
<dbReference type="InterPro" id="IPR027383">
    <property type="entry name" value="Znf_put"/>
</dbReference>
<sequence length="156" mass="16901">MFTTPQECSTIRELLAGYALNALASEETTQVRAHLTTCPTCRDEHDCLAAVSAHLPLLRDALARDTGRRPHIYVPAPAEGCHTPRHQPRRRRPARGGTARQLTLTQLVSRTRASGELGERAGRKAQSPRAMADGAEGRATPQPLRRVATPRPAASG</sequence>
<keyword evidence="6" id="KW-1185">Reference proteome</keyword>
<feature type="region of interest" description="Disordered" evidence="3">
    <location>
        <begin position="75"/>
        <end position="156"/>
    </location>
</feature>
<feature type="compositionally biased region" description="Polar residues" evidence="3">
    <location>
        <begin position="102"/>
        <end position="112"/>
    </location>
</feature>
<feature type="compositionally biased region" description="Basic residues" evidence="3">
    <location>
        <begin position="83"/>
        <end position="94"/>
    </location>
</feature>
<reference evidence="5 6" key="1">
    <citation type="submission" date="2024-09" db="EMBL/GenBank/DDBJ databases">
        <authorList>
            <person name="Sun Q."/>
            <person name="Mori K."/>
        </authorList>
    </citation>
    <scope>NUCLEOTIDE SEQUENCE [LARGE SCALE GENOMIC DNA]</scope>
    <source>
        <strain evidence="5 6">JCM 3331</strain>
    </source>
</reference>
<dbReference type="Pfam" id="PF13490">
    <property type="entry name" value="zf-HC2"/>
    <property type="match status" value="1"/>
</dbReference>
<evidence type="ECO:0000259" key="4">
    <source>
        <dbReference type="Pfam" id="PF13490"/>
    </source>
</evidence>
<dbReference type="RefSeq" id="WP_386145457.1">
    <property type="nucleotide sequence ID" value="NZ_JBHMCG010000228.1"/>
</dbReference>
<dbReference type="EMBL" id="JBHMCG010000228">
    <property type="protein sequence ID" value="MFB9579713.1"/>
    <property type="molecule type" value="Genomic_DNA"/>
</dbReference>
<organism evidence="5 6">
    <name type="scientific">Streptomyces yanii</name>
    <dbReference type="NCBI Taxonomy" id="78510"/>
    <lineage>
        <taxon>Bacteria</taxon>
        <taxon>Bacillati</taxon>
        <taxon>Actinomycetota</taxon>
        <taxon>Actinomycetes</taxon>
        <taxon>Kitasatosporales</taxon>
        <taxon>Streptomycetaceae</taxon>
        <taxon>Streptomyces</taxon>
    </lineage>
</organism>
<evidence type="ECO:0000256" key="2">
    <source>
        <dbReference type="ARBA" id="ARBA00023163"/>
    </source>
</evidence>
<gene>
    <name evidence="5" type="ORF">ACFFTL_47600</name>
</gene>
<accession>A0ABV5RPA4</accession>
<evidence type="ECO:0000313" key="6">
    <source>
        <dbReference type="Proteomes" id="UP001589710"/>
    </source>
</evidence>
<feature type="domain" description="Putative zinc-finger" evidence="4">
    <location>
        <begin position="8"/>
        <end position="42"/>
    </location>
</feature>
<keyword evidence="2" id="KW-0804">Transcription</keyword>
<evidence type="ECO:0000313" key="5">
    <source>
        <dbReference type="EMBL" id="MFB9579713.1"/>
    </source>
</evidence>
<protein>
    <submittedName>
        <fullName evidence="5">Zf-HC2 domain-containing protein</fullName>
    </submittedName>
</protein>
<comment type="caution">
    <text evidence="5">The sequence shown here is derived from an EMBL/GenBank/DDBJ whole genome shotgun (WGS) entry which is preliminary data.</text>
</comment>
<evidence type="ECO:0000256" key="3">
    <source>
        <dbReference type="SAM" id="MobiDB-lite"/>
    </source>
</evidence>
<dbReference type="InterPro" id="IPR041916">
    <property type="entry name" value="Anti_sigma_zinc_sf"/>
</dbReference>
<evidence type="ECO:0000256" key="1">
    <source>
        <dbReference type="ARBA" id="ARBA00023015"/>
    </source>
</evidence>
<name>A0ABV5RPA4_9ACTN</name>
<dbReference type="Gene3D" id="1.10.10.1320">
    <property type="entry name" value="Anti-sigma factor, zinc-finger domain"/>
    <property type="match status" value="1"/>
</dbReference>
<keyword evidence="1" id="KW-0805">Transcription regulation</keyword>